<evidence type="ECO:0000313" key="2">
    <source>
        <dbReference type="EMBL" id="VEL39482.1"/>
    </source>
</evidence>
<keyword evidence="1" id="KW-0732">Signal</keyword>
<name>A0A448XLJ1_9PLAT</name>
<feature type="signal peptide" evidence="1">
    <location>
        <begin position="1"/>
        <end position="22"/>
    </location>
</feature>
<proteinExistence type="predicted"/>
<dbReference type="OrthoDB" id="6237626at2759"/>
<keyword evidence="3" id="KW-1185">Reference proteome</keyword>
<protein>
    <submittedName>
        <fullName evidence="2">Uncharacterized protein</fullName>
    </submittedName>
</protein>
<evidence type="ECO:0000256" key="1">
    <source>
        <dbReference type="SAM" id="SignalP"/>
    </source>
</evidence>
<dbReference type="AlphaFoldDB" id="A0A448XLJ1"/>
<reference evidence="2" key="1">
    <citation type="submission" date="2018-11" db="EMBL/GenBank/DDBJ databases">
        <authorList>
            <consortium name="Pathogen Informatics"/>
        </authorList>
    </citation>
    <scope>NUCLEOTIDE SEQUENCE</scope>
</reference>
<feature type="chain" id="PRO_5019497469" evidence="1">
    <location>
        <begin position="23"/>
        <end position="155"/>
    </location>
</feature>
<dbReference type="Proteomes" id="UP000784294">
    <property type="component" value="Unassembled WGS sequence"/>
</dbReference>
<sequence length="155" mass="17269">MQLDPEAIFIIVLYILYQIISADLGEACNSHDLRCRSPRAVCIQLSSERQKNRIVLETGAPGNPDSEVAVVELSSAWLNDEVGRNPTEGSFEGCSNKNNSCLPRRHETFTDDRFALDDSSMQLETGICLCPKEAVPVYQKNLGYFECCKLGMLSF</sequence>
<organism evidence="2 3">
    <name type="scientific">Protopolystoma xenopodis</name>
    <dbReference type="NCBI Taxonomy" id="117903"/>
    <lineage>
        <taxon>Eukaryota</taxon>
        <taxon>Metazoa</taxon>
        <taxon>Spiralia</taxon>
        <taxon>Lophotrochozoa</taxon>
        <taxon>Platyhelminthes</taxon>
        <taxon>Monogenea</taxon>
        <taxon>Polyopisthocotylea</taxon>
        <taxon>Polystomatidea</taxon>
        <taxon>Polystomatidae</taxon>
        <taxon>Protopolystoma</taxon>
    </lineage>
</organism>
<accession>A0A448XLJ1</accession>
<gene>
    <name evidence="2" type="ORF">PXEA_LOCUS32922</name>
</gene>
<evidence type="ECO:0000313" key="3">
    <source>
        <dbReference type="Proteomes" id="UP000784294"/>
    </source>
</evidence>
<dbReference type="EMBL" id="CAAALY010261389">
    <property type="protein sequence ID" value="VEL39482.1"/>
    <property type="molecule type" value="Genomic_DNA"/>
</dbReference>
<comment type="caution">
    <text evidence="2">The sequence shown here is derived from an EMBL/GenBank/DDBJ whole genome shotgun (WGS) entry which is preliminary data.</text>
</comment>